<dbReference type="RefSeq" id="WP_342809245.1">
    <property type="nucleotide sequence ID" value="NZ_JAOPJZ010000011.1"/>
</dbReference>
<keyword evidence="3" id="KW-1185">Reference proteome</keyword>
<keyword evidence="1" id="KW-0472">Membrane</keyword>
<keyword evidence="1" id="KW-1133">Transmembrane helix</keyword>
<sequence length="435" mass="48305">MRRSLVVATALIAIAFLLVGGPSLLLSPSTSDIAPEETEEPELEMVEFEDSESSIWAFMSAREAHDKRSPLNVFVRGEADEVVVALTEAGDGDWEELDEDEMDAEPETFSFIEDEGHHATGTEWGDATGTTRYAWVDPGDGDPYWMTETRQLDDGDYYGERMHIRLYESPNDDDQWVAMQTHTEHFDWFTLRHRVDGVEAAQLRVEQEFMDMPNVDPQEDVVRINVDNSGPSDADGWATKVDTLGMLLSPLLLLGMASAGQQVAKRTPDSVDKHLTDVDRQRLEAAYDRLEARHLILAFTILTLFLGVRIAGIALERWTDFLTMHMIAAMLYPVIALGIPIATYAIASGLESRLDAAVAASLSLALAIWLDYGLMNVDSLPVDVVLQRMFVIVALGLIAGGAARRATRDRRLNDMLIVGILMWSLVLVGTLFGYL</sequence>
<reference evidence="2 3" key="1">
    <citation type="submission" date="2022-09" db="EMBL/GenBank/DDBJ databases">
        <title>Enrichment on poylsaccharides allowed isolation of novel metabolic and taxonomic groups of Haloarchaea.</title>
        <authorList>
            <person name="Sorokin D.Y."/>
            <person name="Elcheninov A.G."/>
            <person name="Khizhniak T.V."/>
            <person name="Kolganova T.V."/>
            <person name="Kublanov I.V."/>
        </authorList>
    </citation>
    <scope>NUCLEOTIDE SEQUENCE [LARGE SCALE GENOMIC DNA]</scope>
    <source>
        <strain evidence="2 3">AArc-curdl1</strain>
    </source>
</reference>
<proteinExistence type="predicted"/>
<organism evidence="2 3">
    <name type="scientific">Natronosalvus hydrolyticus</name>
    <dbReference type="NCBI Taxonomy" id="2979988"/>
    <lineage>
        <taxon>Archaea</taxon>
        <taxon>Methanobacteriati</taxon>
        <taxon>Methanobacteriota</taxon>
        <taxon>Stenosarchaea group</taxon>
        <taxon>Halobacteria</taxon>
        <taxon>Halobacteriales</taxon>
        <taxon>Natrialbaceae</taxon>
        <taxon>Natronosalvus</taxon>
    </lineage>
</organism>
<evidence type="ECO:0000256" key="1">
    <source>
        <dbReference type="SAM" id="Phobius"/>
    </source>
</evidence>
<protein>
    <submittedName>
        <fullName evidence="2">Uncharacterized protein</fullName>
    </submittedName>
</protein>
<evidence type="ECO:0000313" key="3">
    <source>
        <dbReference type="Proteomes" id="UP001321047"/>
    </source>
</evidence>
<feature type="transmembrane region" description="Helical" evidence="1">
    <location>
        <begin position="415"/>
        <end position="434"/>
    </location>
</feature>
<name>A0AAP3E858_9EURY</name>
<comment type="caution">
    <text evidence="2">The sequence shown here is derived from an EMBL/GenBank/DDBJ whole genome shotgun (WGS) entry which is preliminary data.</text>
</comment>
<feature type="transmembrane region" description="Helical" evidence="1">
    <location>
        <begin position="295"/>
        <end position="315"/>
    </location>
</feature>
<dbReference type="AlphaFoldDB" id="A0AAP3E858"/>
<dbReference type="EMBL" id="JAOPJZ010000011">
    <property type="protein sequence ID" value="MCU4752919.1"/>
    <property type="molecule type" value="Genomic_DNA"/>
</dbReference>
<evidence type="ECO:0000313" key="2">
    <source>
        <dbReference type="EMBL" id="MCU4752919.1"/>
    </source>
</evidence>
<feature type="transmembrane region" description="Helical" evidence="1">
    <location>
        <begin position="327"/>
        <end position="347"/>
    </location>
</feature>
<accession>A0AAP3E858</accession>
<keyword evidence="1" id="KW-0812">Transmembrane</keyword>
<feature type="transmembrane region" description="Helical" evidence="1">
    <location>
        <begin position="384"/>
        <end position="403"/>
    </location>
</feature>
<dbReference type="Proteomes" id="UP001321047">
    <property type="component" value="Unassembled WGS sequence"/>
</dbReference>
<feature type="transmembrane region" description="Helical" evidence="1">
    <location>
        <begin position="354"/>
        <end position="372"/>
    </location>
</feature>
<gene>
    <name evidence="2" type="ORF">OB919_13185</name>
</gene>